<reference evidence="2 3" key="1">
    <citation type="journal article" date="2019" name="Sci. Rep.">
        <title>Comparative genomics of chytrid fungi reveal insights into the obligate biotrophic and pathogenic lifestyle of Synchytrium endobioticum.</title>
        <authorList>
            <person name="van de Vossenberg B.T.L.H."/>
            <person name="Warris S."/>
            <person name="Nguyen H.D.T."/>
            <person name="van Gent-Pelzer M.P.E."/>
            <person name="Joly D.L."/>
            <person name="van de Geest H.C."/>
            <person name="Bonants P.J.M."/>
            <person name="Smith D.S."/>
            <person name="Levesque C.A."/>
            <person name="van der Lee T.A.J."/>
        </authorList>
    </citation>
    <scope>NUCLEOTIDE SEQUENCE [LARGE SCALE GENOMIC DNA]</scope>
    <source>
        <strain evidence="2 3">CBS 675.73</strain>
    </source>
</reference>
<dbReference type="OrthoDB" id="2138849at2759"/>
<gene>
    <name evidence="2" type="ORF">CcCBS67573_g03515</name>
</gene>
<proteinExistence type="predicted"/>
<feature type="region of interest" description="Disordered" evidence="1">
    <location>
        <begin position="1"/>
        <end position="21"/>
    </location>
</feature>
<name>A0A507FIT0_9FUNG</name>
<dbReference type="GO" id="GO:0008092">
    <property type="term" value="F:cytoskeletal protein binding"/>
    <property type="evidence" value="ECO:0007669"/>
    <property type="project" value="TreeGrafter"/>
</dbReference>
<dbReference type="PANTHER" id="PTHR31508">
    <property type="entry name" value="PROTEIN PITCHFORK"/>
    <property type="match status" value="1"/>
</dbReference>
<evidence type="ECO:0000313" key="2">
    <source>
        <dbReference type="EMBL" id="TPX75216.1"/>
    </source>
</evidence>
<dbReference type="EMBL" id="QEAP01000090">
    <property type="protein sequence ID" value="TPX75216.1"/>
    <property type="molecule type" value="Genomic_DNA"/>
</dbReference>
<accession>A0A507FIT0</accession>
<dbReference type="PANTHER" id="PTHR31508:SF2">
    <property type="entry name" value="PROTEIN PITCHFORK"/>
    <property type="match status" value="1"/>
</dbReference>
<dbReference type="InterPro" id="IPR033602">
    <property type="entry name" value="CIMAP3"/>
</dbReference>
<evidence type="ECO:0000313" key="3">
    <source>
        <dbReference type="Proteomes" id="UP000320333"/>
    </source>
</evidence>
<sequence length="178" mass="20066">MKDYQGPRAPRFPKLPSLNNGPASYDCDQATTLSTLIAGKPCSLLGVCVNSAERFPELKKTTPAPAEYKPKTFVEIMDSRITSQRPILSSLEPKSLTERSLRRETNPAPGTYDINWAVGRHVGNDSQFALLKSTRIKNRDLENKRQLSDLKQMLNQPDIFTDKRACRRMAHLALYFPS</sequence>
<protein>
    <submittedName>
        <fullName evidence="2">Uncharacterized protein</fullName>
    </submittedName>
</protein>
<keyword evidence="3" id="KW-1185">Reference proteome</keyword>
<organism evidence="2 3">
    <name type="scientific">Chytriomyces confervae</name>
    <dbReference type="NCBI Taxonomy" id="246404"/>
    <lineage>
        <taxon>Eukaryota</taxon>
        <taxon>Fungi</taxon>
        <taxon>Fungi incertae sedis</taxon>
        <taxon>Chytridiomycota</taxon>
        <taxon>Chytridiomycota incertae sedis</taxon>
        <taxon>Chytridiomycetes</taxon>
        <taxon>Chytridiales</taxon>
        <taxon>Chytriomycetaceae</taxon>
        <taxon>Chytriomyces</taxon>
    </lineage>
</organism>
<evidence type="ECO:0000256" key="1">
    <source>
        <dbReference type="SAM" id="MobiDB-lite"/>
    </source>
</evidence>
<comment type="caution">
    <text evidence="2">The sequence shown here is derived from an EMBL/GenBank/DDBJ whole genome shotgun (WGS) entry which is preliminary data.</text>
</comment>
<dbReference type="Proteomes" id="UP000320333">
    <property type="component" value="Unassembled WGS sequence"/>
</dbReference>
<dbReference type="AlphaFoldDB" id="A0A507FIT0"/>
<dbReference type="GO" id="GO:0031344">
    <property type="term" value="P:regulation of cell projection organization"/>
    <property type="evidence" value="ECO:0007669"/>
    <property type="project" value="TreeGrafter"/>
</dbReference>